<comment type="caution">
    <text evidence="1">The sequence shown here is derived from an EMBL/GenBank/DDBJ whole genome shotgun (WGS) entry which is preliminary data.</text>
</comment>
<dbReference type="InterPro" id="IPR036259">
    <property type="entry name" value="MFS_trans_sf"/>
</dbReference>
<name>A0ABR2M421_9ASPA</name>
<dbReference type="Gene3D" id="1.20.1250.20">
    <property type="entry name" value="MFS general substrate transporter like domains"/>
    <property type="match status" value="1"/>
</dbReference>
<organism evidence="1 2">
    <name type="scientific">Platanthera guangdongensis</name>
    <dbReference type="NCBI Taxonomy" id="2320717"/>
    <lineage>
        <taxon>Eukaryota</taxon>
        <taxon>Viridiplantae</taxon>
        <taxon>Streptophyta</taxon>
        <taxon>Embryophyta</taxon>
        <taxon>Tracheophyta</taxon>
        <taxon>Spermatophyta</taxon>
        <taxon>Magnoliopsida</taxon>
        <taxon>Liliopsida</taxon>
        <taxon>Asparagales</taxon>
        <taxon>Orchidaceae</taxon>
        <taxon>Orchidoideae</taxon>
        <taxon>Orchideae</taxon>
        <taxon>Orchidinae</taxon>
        <taxon>Platanthera</taxon>
    </lineage>
</organism>
<dbReference type="EMBL" id="JBBWWR010000012">
    <property type="protein sequence ID" value="KAK8958672.1"/>
    <property type="molecule type" value="Genomic_DNA"/>
</dbReference>
<keyword evidence="2" id="KW-1185">Reference proteome</keyword>
<dbReference type="Proteomes" id="UP001412067">
    <property type="component" value="Unassembled WGS sequence"/>
</dbReference>
<proteinExistence type="predicted"/>
<reference evidence="1 2" key="1">
    <citation type="journal article" date="2022" name="Nat. Plants">
        <title>Genomes of leafy and leafless Platanthera orchids illuminate the evolution of mycoheterotrophy.</title>
        <authorList>
            <person name="Li M.H."/>
            <person name="Liu K.W."/>
            <person name="Li Z."/>
            <person name="Lu H.C."/>
            <person name="Ye Q.L."/>
            <person name="Zhang D."/>
            <person name="Wang J.Y."/>
            <person name="Li Y.F."/>
            <person name="Zhong Z.M."/>
            <person name="Liu X."/>
            <person name="Yu X."/>
            <person name="Liu D.K."/>
            <person name="Tu X.D."/>
            <person name="Liu B."/>
            <person name="Hao Y."/>
            <person name="Liao X.Y."/>
            <person name="Jiang Y.T."/>
            <person name="Sun W.H."/>
            <person name="Chen J."/>
            <person name="Chen Y.Q."/>
            <person name="Ai Y."/>
            <person name="Zhai J.W."/>
            <person name="Wu S.S."/>
            <person name="Zhou Z."/>
            <person name="Hsiao Y.Y."/>
            <person name="Wu W.L."/>
            <person name="Chen Y.Y."/>
            <person name="Lin Y.F."/>
            <person name="Hsu J.L."/>
            <person name="Li C.Y."/>
            <person name="Wang Z.W."/>
            <person name="Zhao X."/>
            <person name="Zhong W.Y."/>
            <person name="Ma X.K."/>
            <person name="Ma L."/>
            <person name="Huang J."/>
            <person name="Chen G.Z."/>
            <person name="Huang M.Z."/>
            <person name="Huang L."/>
            <person name="Peng D.H."/>
            <person name="Luo Y.B."/>
            <person name="Zou S.Q."/>
            <person name="Chen S.P."/>
            <person name="Lan S."/>
            <person name="Tsai W.C."/>
            <person name="Van de Peer Y."/>
            <person name="Liu Z.J."/>
        </authorList>
    </citation>
    <scope>NUCLEOTIDE SEQUENCE [LARGE SCALE GENOMIC DNA]</scope>
    <source>
        <strain evidence="1">Lor288</strain>
    </source>
</reference>
<dbReference type="SUPFAM" id="SSF103473">
    <property type="entry name" value="MFS general substrate transporter"/>
    <property type="match status" value="1"/>
</dbReference>
<sequence>MAISSWDTSETRWAVKRHTIDITLKLMVLCSLTSRLSFGHTAKSVITTLCFFRFWLSFGVGGEYSLSATIVSECGNKKTHGTFIAVVLATQGFSNLVGGIVTIIIFVKFKGEFGALNYKDDLAARSTVPRADFVWRIILIGNHCHVKYTFYDGGRVLGHPPTTTLPCSWSFNAHAIRGLTGFQGQAASWPLDTRVDEGLVGLQVLAAPLSSRPPRAGLHLKHPRYGRLGRTWP</sequence>
<evidence type="ECO:0000313" key="1">
    <source>
        <dbReference type="EMBL" id="KAK8958672.1"/>
    </source>
</evidence>
<gene>
    <name evidence="1" type="primary">PHT1-4</name>
    <name evidence="1" type="ORF">KSP40_PGU012081</name>
</gene>
<accession>A0ABR2M421</accession>
<evidence type="ECO:0000313" key="2">
    <source>
        <dbReference type="Proteomes" id="UP001412067"/>
    </source>
</evidence>
<protein>
    <submittedName>
        <fullName evidence="1">Inorganic phosphate transporter 1-4</fullName>
    </submittedName>
</protein>